<evidence type="ECO:0000256" key="6">
    <source>
        <dbReference type="SAM" id="Phobius"/>
    </source>
</evidence>
<keyword evidence="8" id="KW-1185">Reference proteome</keyword>
<gene>
    <name evidence="7" type="ORF">B9Z44_00640</name>
</gene>
<proteinExistence type="inferred from homology"/>
<keyword evidence="3 6" id="KW-1133">Transmembrane helix</keyword>
<evidence type="ECO:0000256" key="1">
    <source>
        <dbReference type="ARBA" id="ARBA00004141"/>
    </source>
</evidence>
<keyword evidence="2 6" id="KW-0812">Transmembrane</keyword>
<evidence type="ECO:0000313" key="7">
    <source>
        <dbReference type="EMBL" id="PUE58239.1"/>
    </source>
</evidence>
<name>A0A315EM35_9BURK</name>
<dbReference type="Proteomes" id="UP000251341">
    <property type="component" value="Unassembled WGS sequence"/>
</dbReference>
<accession>A0A315EM35</accession>
<sequence length="290" mass="30453">MPELFGSDAYAPKEIAAKVETVGVAKAHMATLPLVMLGLLAGAFIGLGGLLFIIVKSDASLSFAVSQLLGGFVFCLGLILVVIAGAELFTGNNLLAMAWADGQITTREVLRNWLWVCAANFVGTTGLALLVYLSGHTHMNGGAIGTTVLKIALAKQNLVWHEAFFRGVLCNVLVCMAVWMAMAGRSVVDKVIAIVFPITAFVAAGFEHSIANMYVMQLALIIQHFEPVTASNALGVAGNALSVAGMFGNLVPVILGNLVGGSVFVGLVYHLIYRVAAAAQPLQTPLIEKD</sequence>
<feature type="transmembrane region" description="Helical" evidence="6">
    <location>
        <begin position="253"/>
        <end position="272"/>
    </location>
</feature>
<dbReference type="AlphaFoldDB" id="A0A315EM35"/>
<feature type="transmembrane region" description="Helical" evidence="6">
    <location>
        <begin position="67"/>
        <end position="89"/>
    </location>
</feature>
<dbReference type="InterPro" id="IPR000292">
    <property type="entry name" value="For/NO2_transpt"/>
</dbReference>
<dbReference type="PANTHER" id="PTHR30520">
    <property type="entry name" value="FORMATE TRANSPORTER-RELATED"/>
    <property type="match status" value="1"/>
</dbReference>
<reference evidence="7 8" key="1">
    <citation type="submission" date="2017-04" db="EMBL/GenBank/DDBJ databases">
        <title>Unexpected and diverse lifestyles within the genus Limnohabitans.</title>
        <authorList>
            <person name="Kasalicky V."/>
            <person name="Mehrshad M."/>
            <person name="Andrei S.-A."/>
            <person name="Salcher M."/>
            <person name="Kratochvilova H."/>
            <person name="Simek K."/>
            <person name="Ghai R."/>
        </authorList>
    </citation>
    <scope>NUCLEOTIDE SEQUENCE [LARGE SCALE GENOMIC DNA]</scope>
    <source>
        <strain evidence="7 8">MWH-C5</strain>
    </source>
</reference>
<keyword evidence="4 6" id="KW-0472">Membrane</keyword>
<dbReference type="GO" id="GO:0015499">
    <property type="term" value="F:formate transmembrane transporter activity"/>
    <property type="evidence" value="ECO:0007669"/>
    <property type="project" value="TreeGrafter"/>
</dbReference>
<evidence type="ECO:0000256" key="2">
    <source>
        <dbReference type="ARBA" id="ARBA00022692"/>
    </source>
</evidence>
<feature type="transmembrane region" description="Helical" evidence="6">
    <location>
        <begin position="163"/>
        <end position="182"/>
    </location>
</feature>
<evidence type="ECO:0000256" key="5">
    <source>
        <dbReference type="ARBA" id="ARBA00049660"/>
    </source>
</evidence>
<feature type="transmembrane region" description="Helical" evidence="6">
    <location>
        <begin position="194"/>
        <end position="215"/>
    </location>
</feature>
<dbReference type="PROSITE" id="PS01005">
    <property type="entry name" value="FORMATE_NITRITE_TP_1"/>
    <property type="match status" value="1"/>
</dbReference>
<dbReference type="PANTHER" id="PTHR30520:SF6">
    <property type="entry name" value="FORMATE_NITRATE FAMILY TRANSPORTER (EUROFUNG)"/>
    <property type="match status" value="1"/>
</dbReference>
<organism evidence="7 8">
    <name type="scientific">Limnohabitans curvus</name>
    <dbReference type="NCBI Taxonomy" id="323423"/>
    <lineage>
        <taxon>Bacteria</taxon>
        <taxon>Pseudomonadati</taxon>
        <taxon>Pseudomonadota</taxon>
        <taxon>Betaproteobacteria</taxon>
        <taxon>Burkholderiales</taxon>
        <taxon>Comamonadaceae</taxon>
        <taxon>Limnohabitans</taxon>
    </lineage>
</organism>
<evidence type="ECO:0000313" key="8">
    <source>
        <dbReference type="Proteomes" id="UP000251341"/>
    </source>
</evidence>
<dbReference type="GO" id="GO:0005886">
    <property type="term" value="C:plasma membrane"/>
    <property type="evidence" value="ECO:0007669"/>
    <property type="project" value="TreeGrafter"/>
</dbReference>
<dbReference type="RefSeq" id="WP_108401407.1">
    <property type="nucleotide sequence ID" value="NZ_NESP01000001.1"/>
</dbReference>
<evidence type="ECO:0000256" key="4">
    <source>
        <dbReference type="ARBA" id="ARBA00023136"/>
    </source>
</evidence>
<dbReference type="EMBL" id="NESP01000001">
    <property type="protein sequence ID" value="PUE58239.1"/>
    <property type="molecule type" value="Genomic_DNA"/>
</dbReference>
<feature type="transmembrane region" description="Helical" evidence="6">
    <location>
        <begin position="34"/>
        <end position="55"/>
    </location>
</feature>
<comment type="caution">
    <text evidence="7">The sequence shown here is derived from an EMBL/GenBank/DDBJ whole genome shotgun (WGS) entry which is preliminary data.</text>
</comment>
<dbReference type="InterPro" id="IPR023271">
    <property type="entry name" value="Aquaporin-like"/>
</dbReference>
<comment type="subcellular location">
    <subcellularLocation>
        <location evidence="1">Membrane</location>
        <topology evidence="1">Multi-pass membrane protein</topology>
    </subcellularLocation>
</comment>
<dbReference type="Pfam" id="PF01226">
    <property type="entry name" value="Form_Nir_trans"/>
    <property type="match status" value="1"/>
</dbReference>
<protein>
    <submittedName>
        <fullName evidence="7">Formate transporter FocA</fullName>
    </submittedName>
</protein>
<feature type="transmembrane region" description="Helical" evidence="6">
    <location>
        <begin position="113"/>
        <end position="133"/>
    </location>
</feature>
<dbReference type="InterPro" id="IPR024002">
    <property type="entry name" value="For/NO2_transpt_CS"/>
</dbReference>
<evidence type="ECO:0000256" key="3">
    <source>
        <dbReference type="ARBA" id="ARBA00022989"/>
    </source>
</evidence>
<feature type="transmembrane region" description="Helical" evidence="6">
    <location>
        <begin position="227"/>
        <end position="247"/>
    </location>
</feature>
<comment type="similarity">
    <text evidence="5">Belongs to the FNT transporter (TC 1.A.16) family.</text>
</comment>
<dbReference type="Gene3D" id="1.20.1080.10">
    <property type="entry name" value="Glycerol uptake facilitator protein"/>
    <property type="match status" value="1"/>
</dbReference>